<dbReference type="InterPro" id="IPR028992">
    <property type="entry name" value="Hedgehog/Intein_dom"/>
</dbReference>
<dbReference type="Pfam" id="PF13403">
    <property type="entry name" value="Hint_2"/>
    <property type="match status" value="1"/>
</dbReference>
<comment type="caution">
    <text evidence="2">The sequence shown here is derived from an EMBL/GenBank/DDBJ whole genome shotgun (WGS) entry which is preliminary data.</text>
</comment>
<keyword evidence="3" id="KW-1185">Reference proteome</keyword>
<dbReference type="EMBL" id="JADFFK010000043">
    <property type="protein sequence ID" value="MBE9640680.1"/>
    <property type="molecule type" value="Genomic_DNA"/>
</dbReference>
<gene>
    <name evidence="2" type="ORF">IQ782_27920</name>
</gene>
<name>A0ABR9XAP3_9RHOB</name>
<proteinExistence type="predicted"/>
<feature type="domain" description="Hedgehog/Intein (Hint)" evidence="1">
    <location>
        <begin position="130"/>
        <end position="276"/>
    </location>
</feature>
<accession>A0ABR9XAP3</accession>
<reference evidence="2 3" key="1">
    <citation type="journal article" date="2021" name="Int. J. Syst. Evol. Microbiol.">
        <title>Salipiger mangrovisoli sp. nov., isolated from mangrove soil and the proposal for the reclassification of Paraphaeobacter pallidus as Salipiger pallidus comb. nov.</title>
        <authorList>
            <person name="Du J."/>
            <person name="Liu Y."/>
            <person name="Pei T."/>
            <person name="Deng M.R."/>
            <person name="Zhu H."/>
        </authorList>
    </citation>
    <scope>NUCLEOTIDE SEQUENCE [LARGE SCALE GENOMIC DNA]</scope>
    <source>
        <strain evidence="2 3">6D45A</strain>
    </source>
</reference>
<evidence type="ECO:0000259" key="1">
    <source>
        <dbReference type="Pfam" id="PF13403"/>
    </source>
</evidence>
<sequence length="326" mass="34731">MATEDIQVTPYNGSVGAATLLGSEQNLLISSFGTPTTGTLVDGDGILGSADDGATTFNGDSVTYIGSGTVTPGVDLGVLGVQLGTPVDVVVFEAAGQIYFHYPAGEPNLAGNIFLVVNIDATPYSVITPICFAHGTEIRTPTGCRPIESLHAGEKVMDIDGNRLDIRWIGRIHLRIPARRAFAKWHPVRIAADAFGRGHPYRTTWLSQQHRVLVRSALNELYFGESYCLAPVVQLADGAGVRIDRSVIDVTYHHILCDRHAVLLANGLPAESLHLGQVAQMGLSRAAFGEFEIAQELGDEIGSVPAAAPVLRGFETRLLAREALPG</sequence>
<protein>
    <submittedName>
        <fullName evidence="2">Hint domain-containing protein</fullName>
    </submittedName>
</protein>
<dbReference type="InterPro" id="IPR036844">
    <property type="entry name" value="Hint_dom_sf"/>
</dbReference>
<dbReference type="Proteomes" id="UP000607796">
    <property type="component" value="Unassembled WGS sequence"/>
</dbReference>
<evidence type="ECO:0000313" key="3">
    <source>
        <dbReference type="Proteomes" id="UP000607796"/>
    </source>
</evidence>
<organism evidence="2 3">
    <name type="scientific">Salipiger mangrovisoli</name>
    <dbReference type="NCBI Taxonomy" id="2865933"/>
    <lineage>
        <taxon>Bacteria</taxon>
        <taxon>Pseudomonadati</taxon>
        <taxon>Pseudomonadota</taxon>
        <taxon>Alphaproteobacteria</taxon>
        <taxon>Rhodobacterales</taxon>
        <taxon>Roseobacteraceae</taxon>
        <taxon>Salipiger</taxon>
    </lineage>
</organism>
<dbReference type="SUPFAM" id="SSF51294">
    <property type="entry name" value="Hedgehog/intein (Hint) domain"/>
    <property type="match status" value="1"/>
</dbReference>
<evidence type="ECO:0000313" key="2">
    <source>
        <dbReference type="EMBL" id="MBE9640680.1"/>
    </source>
</evidence>